<gene>
    <name evidence="2" type="ORF">N866_00660</name>
</gene>
<proteinExistence type="predicted"/>
<organism evidence="2 3">
    <name type="scientific">Actinotalea ferrariae CF5-4</name>
    <dbReference type="NCBI Taxonomy" id="948458"/>
    <lineage>
        <taxon>Bacteria</taxon>
        <taxon>Bacillati</taxon>
        <taxon>Actinomycetota</taxon>
        <taxon>Actinomycetes</taxon>
        <taxon>Micrococcales</taxon>
        <taxon>Cellulomonadaceae</taxon>
        <taxon>Actinotalea</taxon>
    </lineage>
</organism>
<name>A0A021VY80_9CELL</name>
<dbReference type="Proteomes" id="UP000019753">
    <property type="component" value="Unassembled WGS sequence"/>
</dbReference>
<dbReference type="RefSeq" id="WP_034221892.1">
    <property type="nucleotide sequence ID" value="NZ_AXCW01000010.1"/>
</dbReference>
<evidence type="ECO:0000256" key="1">
    <source>
        <dbReference type="SAM" id="MobiDB-lite"/>
    </source>
</evidence>
<sequence>MKVTISSDDTLDRVIAVVEALYDVRLQQVGDGGGAAPGRDAQVSLPEEEEQGATKPRHG</sequence>
<dbReference type="AlphaFoldDB" id="A0A021VY80"/>
<keyword evidence="3" id="KW-1185">Reference proteome</keyword>
<comment type="caution">
    <text evidence="2">The sequence shown here is derived from an EMBL/GenBank/DDBJ whole genome shotgun (WGS) entry which is preliminary data.</text>
</comment>
<dbReference type="EMBL" id="AXCW01000010">
    <property type="protein sequence ID" value="EYR64960.1"/>
    <property type="molecule type" value="Genomic_DNA"/>
</dbReference>
<accession>A0A021VY80</accession>
<evidence type="ECO:0000313" key="2">
    <source>
        <dbReference type="EMBL" id="EYR64960.1"/>
    </source>
</evidence>
<protein>
    <submittedName>
        <fullName evidence="2">Uncharacterized protein</fullName>
    </submittedName>
</protein>
<evidence type="ECO:0000313" key="3">
    <source>
        <dbReference type="Proteomes" id="UP000019753"/>
    </source>
</evidence>
<reference evidence="2 3" key="1">
    <citation type="submission" date="2014-01" db="EMBL/GenBank/DDBJ databases">
        <title>Actinotalea ferrariae CF5-4.</title>
        <authorList>
            <person name="Chen F."/>
            <person name="Li Y."/>
            <person name="Wang G."/>
        </authorList>
    </citation>
    <scope>NUCLEOTIDE SEQUENCE [LARGE SCALE GENOMIC DNA]</scope>
    <source>
        <strain evidence="2 3">CF5-4</strain>
    </source>
</reference>
<feature type="region of interest" description="Disordered" evidence="1">
    <location>
        <begin position="29"/>
        <end position="59"/>
    </location>
</feature>